<evidence type="ECO:0000313" key="2">
    <source>
        <dbReference type="EMBL" id="QIG43046.1"/>
    </source>
</evidence>
<name>A0A6G6WCW6_9ACTN</name>
<accession>A0A6G6WCW6</accession>
<keyword evidence="3" id="KW-1185">Reference proteome</keyword>
<reference evidence="2 3" key="1">
    <citation type="submission" date="2020-02" db="EMBL/GenBank/DDBJ databases">
        <title>Full genome sequence of Nocardioides sp. R-3366.</title>
        <authorList>
            <person name="Im W.-T."/>
        </authorList>
    </citation>
    <scope>NUCLEOTIDE SEQUENCE [LARGE SCALE GENOMIC DNA]</scope>
    <source>
        <strain evidence="2 3">R-3366</strain>
    </source>
</reference>
<sequence length="307" mass="32814">MQPLRASVAALVGVALLLTGCHADDGRAVPEPAAPAAQPVVIDVTTLPLGPPTLVPTLVDGTLTWRGTTVRTSFPAQAVHAEILGAVDGRPVVTAYVEDGEDSGDRFFSLAADGSVRRLGATYQTYDYGPRLVASTGHVWAQHTDRTSPLTLWEVDARTGEQLAVYHRRAPHDLAPADQALVDAWVHRRRAAPETEDRTHDGALKASVRTLTLGTGSSVPAVVVRRTADRAELARFPFAVDDLTGSVDRVVFEDDEHVLALVTLSSTRRHGTRQAVVRCGVATGACERVTEVSGQVALGVVRPRFYP</sequence>
<dbReference type="KEGG" id="nano:G5V58_10000"/>
<gene>
    <name evidence="2" type="ORF">G5V58_10000</name>
</gene>
<evidence type="ECO:0008006" key="4">
    <source>
        <dbReference type="Google" id="ProtNLM"/>
    </source>
</evidence>
<dbReference type="AlphaFoldDB" id="A0A6G6WCW6"/>
<dbReference type="PROSITE" id="PS51257">
    <property type="entry name" value="PROKAR_LIPOPROTEIN"/>
    <property type="match status" value="1"/>
</dbReference>
<proteinExistence type="predicted"/>
<dbReference type="RefSeq" id="WP_165231792.1">
    <property type="nucleotide sequence ID" value="NZ_CP049257.1"/>
</dbReference>
<keyword evidence="1" id="KW-0732">Signal</keyword>
<feature type="chain" id="PRO_5026010645" description="Lipoprotein" evidence="1">
    <location>
        <begin position="24"/>
        <end position="307"/>
    </location>
</feature>
<dbReference type="EMBL" id="CP049257">
    <property type="protein sequence ID" value="QIG43046.1"/>
    <property type="molecule type" value="Genomic_DNA"/>
</dbReference>
<evidence type="ECO:0000313" key="3">
    <source>
        <dbReference type="Proteomes" id="UP000502996"/>
    </source>
</evidence>
<protein>
    <recommendedName>
        <fullName evidence="4">Lipoprotein</fullName>
    </recommendedName>
</protein>
<dbReference type="Proteomes" id="UP000502996">
    <property type="component" value="Chromosome"/>
</dbReference>
<organism evidence="2 3">
    <name type="scientific">Nocardioides anomalus</name>
    <dbReference type="NCBI Taxonomy" id="2712223"/>
    <lineage>
        <taxon>Bacteria</taxon>
        <taxon>Bacillati</taxon>
        <taxon>Actinomycetota</taxon>
        <taxon>Actinomycetes</taxon>
        <taxon>Propionibacteriales</taxon>
        <taxon>Nocardioidaceae</taxon>
        <taxon>Nocardioides</taxon>
    </lineage>
</organism>
<feature type="signal peptide" evidence="1">
    <location>
        <begin position="1"/>
        <end position="23"/>
    </location>
</feature>
<evidence type="ECO:0000256" key="1">
    <source>
        <dbReference type="SAM" id="SignalP"/>
    </source>
</evidence>